<dbReference type="InterPro" id="IPR002921">
    <property type="entry name" value="Fungal_lipase-type"/>
</dbReference>
<evidence type="ECO:0000313" key="2">
    <source>
        <dbReference type="EMBL" id="MFC4158668.1"/>
    </source>
</evidence>
<accession>A0ABV8MKJ7</accession>
<evidence type="ECO:0000259" key="1">
    <source>
        <dbReference type="Pfam" id="PF01764"/>
    </source>
</evidence>
<feature type="domain" description="Fungal lipase-type" evidence="1">
    <location>
        <begin position="132"/>
        <end position="243"/>
    </location>
</feature>
<dbReference type="InterPro" id="IPR029058">
    <property type="entry name" value="AB_hydrolase_fold"/>
</dbReference>
<dbReference type="Proteomes" id="UP001595791">
    <property type="component" value="Unassembled WGS sequence"/>
</dbReference>
<dbReference type="EMBL" id="JBHSBU010000001">
    <property type="protein sequence ID" value="MFC4158668.1"/>
    <property type="molecule type" value="Genomic_DNA"/>
</dbReference>
<keyword evidence="3" id="KW-1185">Reference proteome</keyword>
<gene>
    <name evidence="2" type="ORF">ACFOW7_04745</name>
</gene>
<organism evidence="2 3">
    <name type="scientific">Chitinimonas lacunae</name>
    <dbReference type="NCBI Taxonomy" id="1963018"/>
    <lineage>
        <taxon>Bacteria</taxon>
        <taxon>Pseudomonadati</taxon>
        <taxon>Pseudomonadota</taxon>
        <taxon>Betaproteobacteria</taxon>
        <taxon>Neisseriales</taxon>
        <taxon>Chitinibacteraceae</taxon>
        <taxon>Chitinimonas</taxon>
    </lineage>
</organism>
<dbReference type="Pfam" id="PF01764">
    <property type="entry name" value="Lipase_3"/>
    <property type="match status" value="1"/>
</dbReference>
<dbReference type="Gene3D" id="3.40.50.1820">
    <property type="entry name" value="alpha/beta hydrolase"/>
    <property type="match status" value="1"/>
</dbReference>
<protein>
    <recommendedName>
        <fullName evidence="1">Fungal lipase-type domain-containing protein</fullName>
    </recommendedName>
</protein>
<dbReference type="CDD" id="cd00519">
    <property type="entry name" value="Lipase_3"/>
    <property type="match status" value="1"/>
</dbReference>
<dbReference type="SUPFAM" id="SSF53474">
    <property type="entry name" value="alpha/beta-Hydrolases"/>
    <property type="match status" value="1"/>
</dbReference>
<comment type="caution">
    <text evidence="2">The sequence shown here is derived from an EMBL/GenBank/DDBJ whole genome shotgun (WGS) entry which is preliminary data.</text>
</comment>
<dbReference type="PANTHER" id="PTHR45856">
    <property type="entry name" value="ALPHA/BETA-HYDROLASES SUPERFAMILY PROTEIN"/>
    <property type="match status" value="1"/>
</dbReference>
<dbReference type="RefSeq" id="WP_378161591.1">
    <property type="nucleotide sequence ID" value="NZ_JBHSBU010000001.1"/>
</dbReference>
<dbReference type="InterPro" id="IPR051218">
    <property type="entry name" value="Sec_MonoDiacylglyc_Lipase"/>
</dbReference>
<evidence type="ECO:0000313" key="3">
    <source>
        <dbReference type="Proteomes" id="UP001595791"/>
    </source>
</evidence>
<reference evidence="3" key="1">
    <citation type="journal article" date="2019" name="Int. J. Syst. Evol. Microbiol.">
        <title>The Global Catalogue of Microorganisms (GCM) 10K type strain sequencing project: providing services to taxonomists for standard genome sequencing and annotation.</title>
        <authorList>
            <consortium name="The Broad Institute Genomics Platform"/>
            <consortium name="The Broad Institute Genome Sequencing Center for Infectious Disease"/>
            <person name="Wu L."/>
            <person name="Ma J."/>
        </authorList>
    </citation>
    <scope>NUCLEOTIDE SEQUENCE [LARGE SCALE GENOMIC DNA]</scope>
    <source>
        <strain evidence="3">LMG 29894</strain>
    </source>
</reference>
<name>A0ABV8MKJ7_9NEIS</name>
<sequence length="331" mass="36484">MNAGPVPLPRQVPTALSALFPPAEGYAYFEQAALCRFIRTPDYQRGTAWWCAETSLAAYLPDQEAIETLQRGFAPLGVESVQCGSTRALGGNWFLLHCRDLKLLVFRGGGLVSTAERSRLWIEGPIQDWLFTDAAAMLSRYEHGGRVHTGFRSAYQEMRDEVRAALAVDDGDKPLWLTGHSLGGALALLTAADCHCGAVAEVEGVYVFGAPRVGNAAFMKLFAGVPLHHVVNDLDLVARVPPRHVLWLPYLDRYAEIRETRFIGRQGGVETRGGWRSDYLDLLPGAFPAAFGQLWLGPDGWWQAAVPAMIRDHAPVLYTTHLWNDWVASLG</sequence>
<dbReference type="PANTHER" id="PTHR45856:SF24">
    <property type="entry name" value="FUNGAL LIPASE-LIKE DOMAIN-CONTAINING PROTEIN"/>
    <property type="match status" value="1"/>
</dbReference>
<proteinExistence type="predicted"/>